<name>W4QN89_HALA3</name>
<dbReference type="OrthoDB" id="9804372at2"/>
<comment type="caution">
    <text evidence="1">The sequence shown here is derived from an EMBL/GenBank/DDBJ whole genome shotgun (WGS) entry which is preliminary data.</text>
</comment>
<dbReference type="GO" id="GO:0097510">
    <property type="term" value="P:base-excision repair, AP site formation via deaminated base removal"/>
    <property type="evidence" value="ECO:0007669"/>
    <property type="project" value="TreeGrafter"/>
</dbReference>
<gene>
    <name evidence="1" type="ORF">JCM9157_583</name>
</gene>
<dbReference type="Proteomes" id="UP000018896">
    <property type="component" value="Unassembled WGS sequence"/>
</dbReference>
<keyword evidence="2" id="KW-1185">Reference proteome</keyword>
<dbReference type="EMBL" id="BAUV01000003">
    <property type="protein sequence ID" value="GAE33570.1"/>
    <property type="molecule type" value="Genomic_DNA"/>
</dbReference>
<protein>
    <submittedName>
        <fullName evidence="1">Uracil-DNA glycosylase</fullName>
    </submittedName>
</protein>
<dbReference type="PANTHER" id="PTHR11264">
    <property type="entry name" value="URACIL-DNA GLYCOSYLASE"/>
    <property type="match status" value="1"/>
</dbReference>
<dbReference type="SUPFAM" id="SSF52141">
    <property type="entry name" value="Uracil-DNA glycosylase-like"/>
    <property type="match status" value="1"/>
</dbReference>
<dbReference type="eggNOG" id="COG0692">
    <property type="taxonomic scope" value="Bacteria"/>
</dbReference>
<evidence type="ECO:0000313" key="1">
    <source>
        <dbReference type="EMBL" id="GAE33570.1"/>
    </source>
</evidence>
<dbReference type="AlphaFoldDB" id="W4QN89"/>
<dbReference type="GO" id="GO:0004844">
    <property type="term" value="F:uracil DNA N-glycosylase activity"/>
    <property type="evidence" value="ECO:0007669"/>
    <property type="project" value="InterPro"/>
</dbReference>
<dbReference type="Gene3D" id="3.40.470.10">
    <property type="entry name" value="Uracil-DNA glycosylase-like domain"/>
    <property type="match status" value="1"/>
</dbReference>
<sequence length="237" mass="27744">MFIHNNVHSSWEDFLTTEIIEEIDLIESKVGKELNPTKPEMVLRFLSVDLNKIKIIWLGQDVYPSKGVATGRAFEVGDLASWNEPFRQSSLKNIVRLIHKEYNNINEYRDIKKYSEIKEEIVRGTFKMKSPANWFQSLEDQGVLFLNTSFTCKIGEPNSHKDLWEPFSKKVLEFISSKKPDAIWFLWGKEAKSNKVHLTNGSIYESRHPSRVSESYQDDFLRFEGFRKTMDEVNWLG</sequence>
<dbReference type="STRING" id="1236973.JCM9157_583"/>
<dbReference type="InterPro" id="IPR002043">
    <property type="entry name" value="UDG_fam1"/>
</dbReference>
<dbReference type="CDD" id="cd10027">
    <property type="entry name" value="UDG-F1-like"/>
    <property type="match status" value="1"/>
</dbReference>
<dbReference type="RefSeq" id="WP_035661874.1">
    <property type="nucleotide sequence ID" value="NZ_BAUV01000003.1"/>
</dbReference>
<dbReference type="PANTHER" id="PTHR11264:SF8">
    <property type="entry name" value="URACIL-DNA GLYCOSYLASE-LIKE DOMAIN-CONTAINING PROTEIN"/>
    <property type="match status" value="1"/>
</dbReference>
<reference evidence="1 2" key="1">
    <citation type="journal article" date="2014" name="Genome Announc.">
        <title>Draft Genome Sequences of Three Alkaliphilic Bacillus Strains, Bacillus wakoensis JCM 9140T, Bacillus akibai JCM 9157T, and Bacillus hemicellulosilyticus JCM 9152T.</title>
        <authorList>
            <person name="Yuki M."/>
            <person name="Oshima K."/>
            <person name="Suda W."/>
            <person name="Oshida Y."/>
            <person name="Kitamura K."/>
            <person name="Iida T."/>
            <person name="Hattori M."/>
            <person name="Ohkuma M."/>
        </authorList>
    </citation>
    <scope>NUCLEOTIDE SEQUENCE [LARGE SCALE GENOMIC DNA]</scope>
    <source>
        <strain evidence="1 2">JCM 9157</strain>
    </source>
</reference>
<organism evidence="1 2">
    <name type="scientific">Halalkalibacter akibai (strain ATCC 43226 / DSM 21942 / CIP 109018 / JCM 9157 / 1139)</name>
    <name type="common">Bacillus akibai</name>
    <dbReference type="NCBI Taxonomy" id="1236973"/>
    <lineage>
        <taxon>Bacteria</taxon>
        <taxon>Bacillati</taxon>
        <taxon>Bacillota</taxon>
        <taxon>Bacilli</taxon>
        <taxon>Bacillales</taxon>
        <taxon>Bacillaceae</taxon>
        <taxon>Halalkalibacter</taxon>
    </lineage>
</organism>
<dbReference type="InterPro" id="IPR036895">
    <property type="entry name" value="Uracil-DNA_glycosylase-like_sf"/>
</dbReference>
<proteinExistence type="predicted"/>
<evidence type="ECO:0000313" key="2">
    <source>
        <dbReference type="Proteomes" id="UP000018896"/>
    </source>
</evidence>
<accession>W4QN89</accession>